<dbReference type="PRINTS" id="PR00081">
    <property type="entry name" value="GDHRDH"/>
</dbReference>
<organism evidence="3 4">
    <name type="scientific">Lepraria neglecta</name>
    <dbReference type="NCBI Taxonomy" id="209136"/>
    <lineage>
        <taxon>Eukaryota</taxon>
        <taxon>Fungi</taxon>
        <taxon>Dikarya</taxon>
        <taxon>Ascomycota</taxon>
        <taxon>Pezizomycotina</taxon>
        <taxon>Lecanoromycetes</taxon>
        <taxon>OSLEUM clade</taxon>
        <taxon>Lecanoromycetidae</taxon>
        <taxon>Lecanorales</taxon>
        <taxon>Lecanorineae</taxon>
        <taxon>Stereocaulaceae</taxon>
        <taxon>Lepraria</taxon>
    </lineage>
</organism>
<evidence type="ECO:0000313" key="3">
    <source>
        <dbReference type="EMBL" id="KAK3169646.1"/>
    </source>
</evidence>
<evidence type="ECO:0008006" key="5">
    <source>
        <dbReference type="Google" id="ProtNLM"/>
    </source>
</evidence>
<dbReference type="Gene3D" id="3.40.50.720">
    <property type="entry name" value="NAD(P)-binding Rossmann-like Domain"/>
    <property type="match status" value="1"/>
</dbReference>
<dbReference type="EMBL" id="JASNWA010000009">
    <property type="protein sequence ID" value="KAK3169646.1"/>
    <property type="molecule type" value="Genomic_DNA"/>
</dbReference>
<dbReference type="SUPFAM" id="SSF51735">
    <property type="entry name" value="NAD(P)-binding Rossmann-fold domains"/>
    <property type="match status" value="1"/>
</dbReference>
<evidence type="ECO:0000256" key="1">
    <source>
        <dbReference type="ARBA" id="ARBA00006484"/>
    </source>
</evidence>
<dbReference type="PANTHER" id="PTHR24320">
    <property type="entry name" value="RETINOL DEHYDROGENASE"/>
    <property type="match status" value="1"/>
</dbReference>
<dbReference type="AlphaFoldDB" id="A0AAE0DHA6"/>
<dbReference type="InterPro" id="IPR036291">
    <property type="entry name" value="NAD(P)-bd_dom_sf"/>
</dbReference>
<proteinExistence type="inferred from homology"/>
<reference evidence="3" key="1">
    <citation type="submission" date="2022-11" db="EMBL/GenBank/DDBJ databases">
        <title>Chromosomal genome sequence assembly and mating type (MAT) locus characterization of the leprose asexual lichenized fungus Lepraria neglecta (Nyl.) Erichsen.</title>
        <authorList>
            <person name="Allen J.L."/>
            <person name="Pfeffer B."/>
        </authorList>
    </citation>
    <scope>NUCLEOTIDE SEQUENCE</scope>
    <source>
        <strain evidence="3">Allen 5258</strain>
    </source>
</reference>
<name>A0AAE0DHA6_9LECA</name>
<protein>
    <recommendedName>
        <fullName evidence="5">NAD(P)-binding protein</fullName>
    </recommendedName>
</protein>
<dbReference type="GO" id="GO:0016491">
    <property type="term" value="F:oxidoreductase activity"/>
    <property type="evidence" value="ECO:0007669"/>
    <property type="project" value="UniProtKB-KW"/>
</dbReference>
<keyword evidence="4" id="KW-1185">Reference proteome</keyword>
<dbReference type="Pfam" id="PF00106">
    <property type="entry name" value="adh_short"/>
    <property type="match status" value="1"/>
</dbReference>
<evidence type="ECO:0000256" key="2">
    <source>
        <dbReference type="ARBA" id="ARBA00023002"/>
    </source>
</evidence>
<accession>A0AAE0DHA6</accession>
<comment type="similarity">
    <text evidence="1">Belongs to the short-chain dehydrogenases/reductases (SDR) family.</text>
</comment>
<dbReference type="PANTHER" id="PTHR24320:SF148">
    <property type="entry name" value="NAD(P)-BINDING ROSSMANN-FOLD SUPERFAMILY PROTEIN"/>
    <property type="match status" value="1"/>
</dbReference>
<keyword evidence="2" id="KW-0560">Oxidoreductase</keyword>
<comment type="caution">
    <text evidence="3">The sequence shown here is derived from an EMBL/GenBank/DDBJ whole genome shotgun (WGS) entry which is preliminary data.</text>
</comment>
<evidence type="ECO:0000313" key="4">
    <source>
        <dbReference type="Proteomes" id="UP001276659"/>
    </source>
</evidence>
<gene>
    <name evidence="3" type="ORF">OEA41_009030</name>
</gene>
<sequence>MVISEGYYGLLRGWQHRRQNEVNLSIVPDLHGKVVLVTGANGGIGKVAAQILARQGAKVFMAYRSKPKAKEAMAEIRKTDADADLEFLEYDASSLKAVHAAGRGFLGHDLPLDIVLLNAGAIMSEAKASKDGVEWMFAINHLAHFALIMTVMPALEKAARDNGDVRITSTSSARFAMHSDAVSLHIDDATSKEVQEKDISGKYMTPYGFVNSAPDGKLASDFMLAKQL</sequence>
<dbReference type="Proteomes" id="UP001276659">
    <property type="component" value="Unassembled WGS sequence"/>
</dbReference>
<dbReference type="InterPro" id="IPR002347">
    <property type="entry name" value="SDR_fam"/>
</dbReference>